<dbReference type="InterPro" id="IPR001683">
    <property type="entry name" value="PX_dom"/>
</dbReference>
<gene>
    <name evidence="7" type="primary">LOC113792653</name>
</gene>
<proteinExistence type="inferred from homology"/>
<keyword evidence="2" id="KW-0813">Transport</keyword>
<dbReference type="OrthoDB" id="5772781at2759"/>
<dbReference type="InterPro" id="IPR036871">
    <property type="entry name" value="PX_dom_sf"/>
</dbReference>
<dbReference type="Gene3D" id="2.30.29.30">
    <property type="entry name" value="Pleckstrin-homology domain (PH domain)/Phosphotyrosine-binding domain (PTB)"/>
    <property type="match status" value="1"/>
</dbReference>
<comment type="similarity">
    <text evidence="1">Belongs to the sorting nexin family.</text>
</comment>
<dbReference type="OMA" id="RRHCVGV"/>
<dbReference type="CTD" id="9784"/>
<evidence type="ECO:0000256" key="1">
    <source>
        <dbReference type="ARBA" id="ARBA00010883"/>
    </source>
</evidence>
<dbReference type="CDD" id="cd06885">
    <property type="entry name" value="PX_SNX17_31"/>
    <property type="match status" value="1"/>
</dbReference>
<dbReference type="Pfam" id="PF00787">
    <property type="entry name" value="PX"/>
    <property type="match status" value="1"/>
</dbReference>
<dbReference type="InterPro" id="IPR040842">
    <property type="entry name" value="SNX17/31_FERM"/>
</dbReference>
<dbReference type="InParanoid" id="A0A6P6XZT3"/>
<dbReference type="FunCoup" id="A0A6P6XZT3">
    <property type="interactions" value="492"/>
</dbReference>
<dbReference type="Pfam" id="PF21271">
    <property type="entry name" value="SNX17-31_F2_FERM"/>
    <property type="match status" value="1"/>
</dbReference>
<dbReference type="GO" id="GO:0005769">
    <property type="term" value="C:early endosome"/>
    <property type="evidence" value="ECO:0007669"/>
    <property type="project" value="TreeGrafter"/>
</dbReference>
<keyword evidence="6" id="KW-1185">Reference proteome</keyword>
<evidence type="ECO:0000313" key="6">
    <source>
        <dbReference type="Proteomes" id="UP000515146"/>
    </source>
</evidence>
<dbReference type="Pfam" id="PF21273">
    <property type="entry name" value="SNX17-27-31_F1_FERM"/>
    <property type="match status" value="1"/>
</dbReference>
<dbReference type="SUPFAM" id="SSF64268">
    <property type="entry name" value="PX domain"/>
    <property type="match status" value="1"/>
</dbReference>
<name>A0A6P6XZT3_DERPT</name>
<dbReference type="FunFam" id="2.30.29.30:FF:000145">
    <property type="entry name" value="Sorting nexin-17 isoform1"/>
    <property type="match status" value="1"/>
</dbReference>
<feature type="domain" description="PX" evidence="5">
    <location>
        <begin position="1"/>
        <end position="107"/>
    </location>
</feature>
<dbReference type="Gene3D" id="1.20.80.60">
    <property type="match status" value="1"/>
</dbReference>
<dbReference type="FunFam" id="3.30.1520.10:FF:000008">
    <property type="entry name" value="Sorting nexin-17 isoform1"/>
    <property type="match status" value="1"/>
</dbReference>
<dbReference type="InterPro" id="IPR048767">
    <property type="entry name" value="SNX17-31_FERM_F2"/>
</dbReference>
<dbReference type="RefSeq" id="XP_027198366.1">
    <property type="nucleotide sequence ID" value="XM_027342565.1"/>
</dbReference>
<sequence length="549" mass="64635">MHFSIPETKEIKNGFKTFITYQIYINGSFHCSLRYRQLYHFHIQLKKVFGANSLPNFPPKKFFPLNSQHIEERRSQLEKYIQIVSQDSQIINSDIFNGFLLAAQQESHNNDDDNNDNNLDIYQLDWQPIRLTTNGQENSENVLRKFCQTIQMNSNHVPYFALFLIERFIMIDNNDNDNKPKHFRIIRRLQNFESPLLTLRTIQNRMVTSNQQHNNIIIIIYKSYFNIEFDQDLFDDQIALNCIFLQTVQDIENGHIVCNDRDTRRRLNHLKIKQDKLEYIRLARLQKFYGYFHFESCYCDLPSMPAKTNVTIFAGNQELIIRVDNQDQEYSFRIIRIKCWRLTTSTANNNNNPQTDLEILEHEESTTQEKGRFELSFEYLINKGTLQWITIYSSQAVLISYCLQSMVEEMLLKREGKKFRSEGLTIRYNTSPNLRLTNSNQIDDQLTLTNINDNNLTTSTTANNDNNFEWNYYKQDGSSTKFPLSTSSSTTTLTSEKSHCSSSEKSIQHNDQIEQKPNGMTDPLMLQQRFQEISIVENNIFDEIGDDDL</sequence>
<dbReference type="PANTHER" id="PTHR12431:SF14">
    <property type="entry name" value="LD15323P"/>
    <property type="match status" value="1"/>
</dbReference>
<evidence type="ECO:0000256" key="3">
    <source>
        <dbReference type="ARBA" id="ARBA00022927"/>
    </source>
</evidence>
<dbReference type="InterPro" id="IPR048763">
    <property type="entry name" value="SNX17-31_FERM_F1"/>
</dbReference>
<evidence type="ECO:0000259" key="5">
    <source>
        <dbReference type="PROSITE" id="PS50195"/>
    </source>
</evidence>
<keyword evidence="3" id="KW-0653">Protein transport</keyword>
<dbReference type="SMART" id="SM00312">
    <property type="entry name" value="PX"/>
    <property type="match status" value="1"/>
</dbReference>
<evidence type="ECO:0000256" key="4">
    <source>
        <dbReference type="SAM" id="MobiDB-lite"/>
    </source>
</evidence>
<feature type="compositionally biased region" description="Low complexity" evidence="4">
    <location>
        <begin position="484"/>
        <end position="505"/>
    </location>
</feature>
<evidence type="ECO:0000256" key="2">
    <source>
        <dbReference type="ARBA" id="ARBA00022448"/>
    </source>
</evidence>
<dbReference type="GO" id="GO:0032456">
    <property type="term" value="P:endocytic recycling"/>
    <property type="evidence" value="ECO:0007669"/>
    <property type="project" value="TreeGrafter"/>
</dbReference>
<feature type="region of interest" description="Disordered" evidence="4">
    <location>
        <begin position="484"/>
        <end position="520"/>
    </location>
</feature>
<dbReference type="GO" id="GO:0035091">
    <property type="term" value="F:phosphatidylinositol binding"/>
    <property type="evidence" value="ECO:0007669"/>
    <property type="project" value="InterPro"/>
</dbReference>
<protein>
    <submittedName>
        <fullName evidence="7">Sorting nexin-17-like</fullName>
    </submittedName>
</protein>
<dbReference type="AlphaFoldDB" id="A0A6P6XZT3"/>
<reference evidence="7" key="1">
    <citation type="submission" date="2025-08" db="UniProtKB">
        <authorList>
            <consortium name="RefSeq"/>
        </authorList>
    </citation>
    <scope>IDENTIFICATION</scope>
    <source>
        <strain evidence="7">Airmid</strain>
    </source>
</reference>
<dbReference type="Gene3D" id="3.10.20.90">
    <property type="entry name" value="Phosphatidylinositol 3-kinase Catalytic Subunit, Chain A, domain 1"/>
    <property type="match status" value="1"/>
</dbReference>
<dbReference type="PROSITE" id="PS50195">
    <property type="entry name" value="PX"/>
    <property type="match status" value="1"/>
</dbReference>
<dbReference type="Gene3D" id="3.30.1520.10">
    <property type="entry name" value="Phox-like domain"/>
    <property type="match status" value="1"/>
</dbReference>
<organism evidence="6 7">
    <name type="scientific">Dermatophagoides pteronyssinus</name>
    <name type="common">European house dust mite</name>
    <dbReference type="NCBI Taxonomy" id="6956"/>
    <lineage>
        <taxon>Eukaryota</taxon>
        <taxon>Metazoa</taxon>
        <taxon>Ecdysozoa</taxon>
        <taxon>Arthropoda</taxon>
        <taxon>Chelicerata</taxon>
        <taxon>Arachnida</taxon>
        <taxon>Acari</taxon>
        <taxon>Acariformes</taxon>
        <taxon>Sarcoptiformes</taxon>
        <taxon>Astigmata</taxon>
        <taxon>Psoroptidia</taxon>
        <taxon>Analgoidea</taxon>
        <taxon>Pyroglyphidae</taxon>
        <taxon>Dermatophagoidinae</taxon>
        <taxon>Dermatophagoides</taxon>
    </lineage>
</organism>
<dbReference type="KEGG" id="dpte:113792653"/>
<dbReference type="GO" id="GO:0006886">
    <property type="term" value="P:intracellular protein transport"/>
    <property type="evidence" value="ECO:0007669"/>
    <property type="project" value="TreeGrafter"/>
</dbReference>
<accession>A0A6P6XZT3</accession>
<dbReference type="InterPro" id="IPR011993">
    <property type="entry name" value="PH-like_dom_sf"/>
</dbReference>
<dbReference type="Pfam" id="PF18116">
    <property type="entry name" value="SNX17_FERM_C"/>
    <property type="match status" value="1"/>
</dbReference>
<evidence type="ECO:0000313" key="7">
    <source>
        <dbReference type="RefSeq" id="XP_027198366.1"/>
    </source>
</evidence>
<dbReference type="PANTHER" id="PTHR12431">
    <property type="entry name" value="SORTING NEXIN 17 AND 27"/>
    <property type="match status" value="1"/>
</dbReference>
<dbReference type="Proteomes" id="UP000515146">
    <property type="component" value="Unplaced"/>
</dbReference>